<dbReference type="PROSITE" id="PS50280">
    <property type="entry name" value="SET"/>
    <property type="match status" value="1"/>
</dbReference>
<proteinExistence type="predicted"/>
<dbReference type="AlphaFoldDB" id="A0A979FRS4"/>
<sequence>MDEVPWSQTDKTVIPPHALAHLPKYGSEKWEIAYKEPFGRCIVAKEDIGEGERLYADHPLVHGPKQISALLCLGCYSQLYQEAYHPCSKCRWPLCSTECELKGLHHLECSAFVSANYKLNLADFGEENPLYESILPLRCLMLRNTCPEKWKTLRAMEAHDEPRRGSELWNVEQKNVCEFLVKKLKMSVSDDLIHSVTGVLDVNCHEIQAGAPDICNVRGLFPLSAMMSHDCYSNTHHTFTDDMTMIMVTSRPIKKGEQVTATYTHLLSGTTERRKHLRYGKFFDCVCRRCSDPTELGTFFSALRCTQCGGPVLCKDPLHPNNTYRCTECGNEVPVGVVSRLTNSVYYELQDADTGDPAALEAIFNKYEKLFHRNHFHLIGLEHSLSQLYGRSPGYLISELSNKQMDRKIECCRHVLAVIDVIDPGISRLRGLTKYELHAPLLMKANKEFQLQHLTRREFVRQLQDVLQLLRDTSYCLQFEPASTHEGQLCQIARQSAGELEQWICTVKQLPENNFLSESRYQINHDEESDSDCCIEDLSLEALLKKVESY</sequence>
<dbReference type="Gene3D" id="6.10.140.2220">
    <property type="match status" value="1"/>
</dbReference>
<gene>
    <name evidence="3" type="primary">LOC125178732</name>
</gene>
<keyword evidence="2" id="KW-1185">Reference proteome</keyword>
<dbReference type="Gene3D" id="1.10.220.160">
    <property type="match status" value="1"/>
</dbReference>
<dbReference type="InterPro" id="IPR001214">
    <property type="entry name" value="SET_dom"/>
</dbReference>
<dbReference type="SUPFAM" id="SSF82199">
    <property type="entry name" value="SET domain"/>
    <property type="match status" value="1"/>
</dbReference>
<evidence type="ECO:0000313" key="2">
    <source>
        <dbReference type="Proteomes" id="UP000694843"/>
    </source>
</evidence>
<dbReference type="OrthoDB" id="6374143at2759"/>
<dbReference type="Pfam" id="PF00856">
    <property type="entry name" value="SET"/>
    <property type="match status" value="1"/>
</dbReference>
<dbReference type="GO" id="GO:0008276">
    <property type="term" value="F:protein methyltransferase activity"/>
    <property type="evidence" value="ECO:0007669"/>
    <property type="project" value="UniProtKB-ARBA"/>
</dbReference>
<protein>
    <submittedName>
        <fullName evidence="3">SET domain-containing protein SmydA-8-like</fullName>
    </submittedName>
</protein>
<name>A0A979FRS4_HYAAZ</name>
<dbReference type="GeneID" id="125178732"/>
<dbReference type="PANTHER" id="PTHR46455:SF5">
    <property type="entry name" value="SET AND MYND DOMAIN CONTAINING, ARTHROPOD-SPECIFIC, MEMBER 4, ISOFORM A"/>
    <property type="match status" value="1"/>
</dbReference>
<reference evidence="3" key="1">
    <citation type="submission" date="2025-08" db="UniProtKB">
        <authorList>
            <consortium name="RefSeq"/>
        </authorList>
    </citation>
    <scope>IDENTIFICATION</scope>
    <source>
        <tissue evidence="3">Whole organism</tissue>
    </source>
</reference>
<dbReference type="CDD" id="cd20071">
    <property type="entry name" value="SET_SMYD"/>
    <property type="match status" value="1"/>
</dbReference>
<dbReference type="GO" id="GO:0008757">
    <property type="term" value="F:S-adenosylmethionine-dependent methyltransferase activity"/>
    <property type="evidence" value="ECO:0007669"/>
    <property type="project" value="UniProtKB-ARBA"/>
</dbReference>
<dbReference type="OMA" id="GGKLFWC"/>
<evidence type="ECO:0000259" key="1">
    <source>
        <dbReference type="PROSITE" id="PS50280"/>
    </source>
</evidence>
<dbReference type="InterPro" id="IPR053010">
    <property type="entry name" value="SET_SmydA-8"/>
</dbReference>
<dbReference type="RefSeq" id="XP_047739156.1">
    <property type="nucleotide sequence ID" value="XM_047883200.1"/>
</dbReference>
<dbReference type="Proteomes" id="UP000694843">
    <property type="component" value="Unplaced"/>
</dbReference>
<dbReference type="Gene3D" id="2.170.270.10">
    <property type="entry name" value="SET domain"/>
    <property type="match status" value="1"/>
</dbReference>
<feature type="domain" description="SET" evidence="1">
    <location>
        <begin position="28"/>
        <end position="264"/>
    </location>
</feature>
<dbReference type="GO" id="GO:0008170">
    <property type="term" value="F:N-methyltransferase activity"/>
    <property type="evidence" value="ECO:0007669"/>
    <property type="project" value="UniProtKB-ARBA"/>
</dbReference>
<organism evidence="2 3">
    <name type="scientific">Hyalella azteca</name>
    <name type="common">Amphipod</name>
    <dbReference type="NCBI Taxonomy" id="294128"/>
    <lineage>
        <taxon>Eukaryota</taxon>
        <taxon>Metazoa</taxon>
        <taxon>Ecdysozoa</taxon>
        <taxon>Arthropoda</taxon>
        <taxon>Crustacea</taxon>
        <taxon>Multicrustacea</taxon>
        <taxon>Malacostraca</taxon>
        <taxon>Eumalacostraca</taxon>
        <taxon>Peracarida</taxon>
        <taxon>Amphipoda</taxon>
        <taxon>Senticaudata</taxon>
        <taxon>Talitrida</taxon>
        <taxon>Talitroidea</taxon>
        <taxon>Hyalellidae</taxon>
        <taxon>Hyalella</taxon>
    </lineage>
</organism>
<dbReference type="PANTHER" id="PTHR46455">
    <property type="entry name" value="SET AND MYND DOMAIN CONTAINING, ARTHROPOD-SPECIFIC, MEMBER 4, ISOFORM A"/>
    <property type="match status" value="1"/>
</dbReference>
<accession>A0A979FRS4</accession>
<dbReference type="KEGG" id="hazt:125178732"/>
<dbReference type="InterPro" id="IPR046341">
    <property type="entry name" value="SET_dom_sf"/>
</dbReference>
<evidence type="ECO:0000313" key="3">
    <source>
        <dbReference type="RefSeq" id="XP_047739156.1"/>
    </source>
</evidence>